<evidence type="ECO:0000313" key="1">
    <source>
        <dbReference type="EMBL" id="MBU3878672.1"/>
    </source>
</evidence>
<keyword evidence="2" id="KW-1185">Reference proteome</keyword>
<comment type="caution">
    <text evidence="1">The sequence shown here is derived from an EMBL/GenBank/DDBJ whole genome shotgun (WGS) entry which is preliminary data.</text>
</comment>
<accession>A0ABS6DAK0</accession>
<reference evidence="1 2" key="1">
    <citation type="submission" date="2021-06" db="EMBL/GenBank/DDBJ databases">
        <title>Faecalicatena sp. nov. isolated from porcine feces.</title>
        <authorList>
            <person name="Oh B.S."/>
            <person name="Lee J.H."/>
        </authorList>
    </citation>
    <scope>NUCLEOTIDE SEQUENCE [LARGE SCALE GENOMIC DNA]</scope>
    <source>
        <strain evidence="1 2">AGMB00832</strain>
    </source>
</reference>
<evidence type="ECO:0000313" key="2">
    <source>
        <dbReference type="Proteomes" id="UP000723714"/>
    </source>
</evidence>
<dbReference type="Proteomes" id="UP000723714">
    <property type="component" value="Unassembled WGS sequence"/>
</dbReference>
<evidence type="ECO:0008006" key="3">
    <source>
        <dbReference type="Google" id="ProtNLM"/>
    </source>
</evidence>
<dbReference type="EMBL" id="JABACJ020000042">
    <property type="protein sequence ID" value="MBU3878672.1"/>
    <property type="molecule type" value="Genomic_DNA"/>
</dbReference>
<sequence length="121" mass="13552">MEFGKQRWIFPDAECPPEGVNSILGHESIIILNTGDLDAHVIVKFFYTDRPPVIATKITIEAERVRCIKTNEQKIFGENKAVVGEQYAIMIESDIPVVAQYGRAETREVAFYTTPGYACGI</sequence>
<dbReference type="Pfam" id="PF07100">
    <property type="entry name" value="ASRT"/>
    <property type="match status" value="1"/>
</dbReference>
<dbReference type="RefSeq" id="WP_216245542.1">
    <property type="nucleotide sequence ID" value="NZ_JABACJ020000042.1"/>
</dbReference>
<gene>
    <name evidence="1" type="ORF">HGO97_023020</name>
</gene>
<name>A0ABS6DAK0_9FIRM</name>
<proteinExistence type="predicted"/>
<protein>
    <recommendedName>
        <fullName evidence="3">Sensory rhodopsin transducer</fullName>
    </recommendedName>
</protein>
<organism evidence="1 2">
    <name type="scientific">Faecalicatena faecalis</name>
    <dbReference type="NCBI Taxonomy" id="2726362"/>
    <lineage>
        <taxon>Bacteria</taxon>
        <taxon>Bacillati</taxon>
        <taxon>Bacillota</taxon>
        <taxon>Clostridia</taxon>
        <taxon>Lachnospirales</taxon>
        <taxon>Lachnospiraceae</taxon>
        <taxon>Faecalicatena</taxon>
    </lineage>
</organism>
<dbReference type="InterPro" id="IPR009794">
    <property type="entry name" value="ASRT"/>
</dbReference>